<gene>
    <name evidence="2" type="ORF">QM012_008224</name>
</gene>
<protein>
    <recommendedName>
        <fullName evidence="1">Rhodanese domain-containing protein</fullName>
    </recommendedName>
</protein>
<sequence>MSQYNIANLPRISHTSLASLIRTKHPSLTIIDVRDSDYIGGHILGCQNLPTNTHDYKMPELTRDVDFNVRNCFVLILSPDQQDFQRGLEPITAPLTSNFVDADIQQLAEVSRQRFEGMPSANLEDQINVSPFIIIDERTLEDGTLRVVQSDIGPFYGEDGEIVSEEDVRRLETVRCEVKQLAWLLELLNEEGMIQFKCNQEVPLGDNDVAEL</sequence>
<proteinExistence type="predicted"/>
<dbReference type="Proteomes" id="UP001341245">
    <property type="component" value="Unassembled WGS sequence"/>
</dbReference>
<evidence type="ECO:0000313" key="3">
    <source>
        <dbReference type="Proteomes" id="UP001341245"/>
    </source>
</evidence>
<dbReference type="InterPro" id="IPR001763">
    <property type="entry name" value="Rhodanese-like_dom"/>
</dbReference>
<accession>A0ABR0TJ54</accession>
<dbReference type="SUPFAM" id="SSF52821">
    <property type="entry name" value="Rhodanese/Cell cycle control phosphatase"/>
    <property type="match status" value="1"/>
</dbReference>
<name>A0ABR0TJ54_AURPU</name>
<comment type="caution">
    <text evidence="2">The sequence shown here is derived from an EMBL/GenBank/DDBJ whole genome shotgun (WGS) entry which is preliminary data.</text>
</comment>
<organism evidence="2 3">
    <name type="scientific">Aureobasidium pullulans</name>
    <name type="common">Black yeast</name>
    <name type="synonym">Pullularia pullulans</name>
    <dbReference type="NCBI Taxonomy" id="5580"/>
    <lineage>
        <taxon>Eukaryota</taxon>
        <taxon>Fungi</taxon>
        <taxon>Dikarya</taxon>
        <taxon>Ascomycota</taxon>
        <taxon>Pezizomycotina</taxon>
        <taxon>Dothideomycetes</taxon>
        <taxon>Dothideomycetidae</taxon>
        <taxon>Dothideales</taxon>
        <taxon>Saccotheciaceae</taxon>
        <taxon>Aureobasidium</taxon>
    </lineage>
</organism>
<evidence type="ECO:0000259" key="1">
    <source>
        <dbReference type="PROSITE" id="PS50206"/>
    </source>
</evidence>
<feature type="domain" description="Rhodanese" evidence="1">
    <location>
        <begin position="24"/>
        <end position="89"/>
    </location>
</feature>
<dbReference type="PROSITE" id="PS50206">
    <property type="entry name" value="RHODANESE_3"/>
    <property type="match status" value="1"/>
</dbReference>
<reference evidence="2 3" key="1">
    <citation type="submission" date="2023-11" db="EMBL/GenBank/DDBJ databases">
        <title>Draft genome sequence and annotation of the polyextremotolerant black yeast-like fungus Aureobasidium pullulans NRRL 62042.</title>
        <authorList>
            <person name="Dielentheis-Frenken M.R.E."/>
            <person name="Wibberg D."/>
            <person name="Blank L.M."/>
            <person name="Tiso T."/>
        </authorList>
    </citation>
    <scope>NUCLEOTIDE SEQUENCE [LARGE SCALE GENOMIC DNA]</scope>
    <source>
        <strain evidence="2 3">NRRL 62042</strain>
    </source>
</reference>
<keyword evidence="3" id="KW-1185">Reference proteome</keyword>
<evidence type="ECO:0000313" key="2">
    <source>
        <dbReference type="EMBL" id="KAK6004362.1"/>
    </source>
</evidence>
<dbReference type="Gene3D" id="3.40.250.10">
    <property type="entry name" value="Rhodanese-like domain"/>
    <property type="match status" value="1"/>
</dbReference>
<dbReference type="InterPro" id="IPR036873">
    <property type="entry name" value="Rhodanese-like_dom_sf"/>
</dbReference>
<dbReference type="EMBL" id="JASGXD010000007">
    <property type="protein sequence ID" value="KAK6004362.1"/>
    <property type="molecule type" value="Genomic_DNA"/>
</dbReference>